<dbReference type="RefSeq" id="WP_380137230.1">
    <property type="nucleotide sequence ID" value="NZ_JBHLUI010000008.1"/>
</dbReference>
<protein>
    <submittedName>
        <fullName evidence="1">Histidine phosphatase family protein</fullName>
        <ecNumber evidence="1">3.1.3.-</ecNumber>
    </submittedName>
</protein>
<dbReference type="InterPro" id="IPR013078">
    <property type="entry name" value="His_Pase_superF_clade-1"/>
</dbReference>
<comment type="caution">
    <text evidence="1">The sequence shown here is derived from an EMBL/GenBank/DDBJ whole genome shotgun (WGS) entry which is preliminary data.</text>
</comment>
<reference evidence="1 2" key="1">
    <citation type="submission" date="2024-09" db="EMBL/GenBank/DDBJ databases">
        <authorList>
            <person name="Sun Q."/>
            <person name="Mori K."/>
        </authorList>
    </citation>
    <scope>NUCLEOTIDE SEQUENCE [LARGE SCALE GENOMIC DNA]</scope>
    <source>
        <strain evidence="1 2">TISTR 1856</strain>
    </source>
</reference>
<evidence type="ECO:0000313" key="1">
    <source>
        <dbReference type="EMBL" id="MFB9378232.1"/>
    </source>
</evidence>
<dbReference type="Gene3D" id="3.40.50.1240">
    <property type="entry name" value="Phosphoglycerate mutase-like"/>
    <property type="match status" value="1"/>
</dbReference>
<dbReference type="Pfam" id="PF00300">
    <property type="entry name" value="His_Phos_1"/>
    <property type="match status" value="1"/>
</dbReference>
<dbReference type="SUPFAM" id="SSF53254">
    <property type="entry name" value="Phosphoglycerate mutase-like"/>
    <property type="match status" value="1"/>
</dbReference>
<name>A0ABV5LVX1_9ACTN</name>
<gene>
    <name evidence="1" type="ORF">ACFFVI_14775</name>
</gene>
<dbReference type="Proteomes" id="UP001589748">
    <property type="component" value="Unassembled WGS sequence"/>
</dbReference>
<dbReference type="CDD" id="cd07067">
    <property type="entry name" value="HP_PGM_like"/>
    <property type="match status" value="1"/>
</dbReference>
<organism evidence="1 2">
    <name type="scientific">Kineococcus gynurae</name>
    <dbReference type="NCBI Taxonomy" id="452979"/>
    <lineage>
        <taxon>Bacteria</taxon>
        <taxon>Bacillati</taxon>
        <taxon>Actinomycetota</taxon>
        <taxon>Actinomycetes</taxon>
        <taxon>Kineosporiales</taxon>
        <taxon>Kineosporiaceae</taxon>
        <taxon>Kineococcus</taxon>
    </lineage>
</organism>
<dbReference type="PANTHER" id="PTHR48100:SF62">
    <property type="entry name" value="GLUCOSYL-3-PHOSPHOGLYCERATE PHOSPHATASE"/>
    <property type="match status" value="1"/>
</dbReference>
<evidence type="ECO:0000313" key="2">
    <source>
        <dbReference type="Proteomes" id="UP001589748"/>
    </source>
</evidence>
<dbReference type="EMBL" id="JBHMDM010000007">
    <property type="protein sequence ID" value="MFB9378232.1"/>
    <property type="molecule type" value="Genomic_DNA"/>
</dbReference>
<dbReference type="SMART" id="SM00855">
    <property type="entry name" value="PGAM"/>
    <property type="match status" value="1"/>
</dbReference>
<dbReference type="GO" id="GO:0016787">
    <property type="term" value="F:hydrolase activity"/>
    <property type="evidence" value="ECO:0007669"/>
    <property type="project" value="UniProtKB-KW"/>
</dbReference>
<proteinExistence type="predicted"/>
<dbReference type="InterPro" id="IPR029033">
    <property type="entry name" value="His_PPase_superfam"/>
</dbReference>
<keyword evidence="1" id="KW-0378">Hydrolase</keyword>
<sequence length="217" mass="22801">MPAARVVLWRHGRTAFNHERRFQGQLDVALDAVGETQVKAAAAELAPRLRGGGPVVLVTSDLRRAASTAAALTAETGLPAVPEPGVREVHAGVWQGLTHPEIQAAHPADFDAWRRGEDLRLGGPGGEKRSEVARRAAVAIERHAATVPDGGTLVVASHGAALKGAVLELTGLGLAHWDRLAGFRNAHWTVLEPSRRGGWVLVEHNVGAAGDEVGVEG</sequence>
<dbReference type="PANTHER" id="PTHR48100">
    <property type="entry name" value="BROAD-SPECIFICITY PHOSPHATASE YOR283W-RELATED"/>
    <property type="match status" value="1"/>
</dbReference>
<accession>A0ABV5LVX1</accession>
<dbReference type="InterPro" id="IPR050275">
    <property type="entry name" value="PGM_Phosphatase"/>
</dbReference>
<keyword evidence="2" id="KW-1185">Reference proteome</keyword>
<dbReference type="EC" id="3.1.3.-" evidence="1"/>